<dbReference type="InterPro" id="IPR011324">
    <property type="entry name" value="Cytotoxic_necrot_fac-like_cat"/>
</dbReference>
<dbReference type="RefSeq" id="WP_180153602.1">
    <property type="nucleotide sequence ID" value="NZ_JACCEM010000002.1"/>
</dbReference>
<gene>
    <name evidence="3" type="primary">cheD</name>
    <name evidence="4" type="ORF">H0A72_03055</name>
</gene>
<evidence type="ECO:0000313" key="5">
    <source>
        <dbReference type="Proteomes" id="UP000559809"/>
    </source>
</evidence>
<evidence type="ECO:0000256" key="2">
    <source>
        <dbReference type="ARBA" id="ARBA00022801"/>
    </source>
</evidence>
<dbReference type="GO" id="GO:0006935">
    <property type="term" value="P:chemotaxis"/>
    <property type="evidence" value="ECO:0007669"/>
    <property type="project" value="UniProtKB-UniRule"/>
</dbReference>
<comment type="catalytic activity">
    <reaction evidence="3">
        <text>L-glutaminyl-[protein] + H2O = L-glutamyl-[protein] + NH4(+)</text>
        <dbReference type="Rhea" id="RHEA:16441"/>
        <dbReference type="Rhea" id="RHEA-COMP:10207"/>
        <dbReference type="Rhea" id="RHEA-COMP:10208"/>
        <dbReference type="ChEBI" id="CHEBI:15377"/>
        <dbReference type="ChEBI" id="CHEBI:28938"/>
        <dbReference type="ChEBI" id="CHEBI:29973"/>
        <dbReference type="ChEBI" id="CHEBI:30011"/>
        <dbReference type="EC" id="3.5.1.44"/>
    </reaction>
</comment>
<dbReference type="AlphaFoldDB" id="A0A853FX75"/>
<dbReference type="PANTHER" id="PTHR35147:SF3">
    <property type="entry name" value="CHEMORECEPTOR GLUTAMINE DEAMIDASE CHED 1-RELATED"/>
    <property type="match status" value="1"/>
</dbReference>
<dbReference type="Gene3D" id="3.30.1330.200">
    <property type="match status" value="1"/>
</dbReference>
<keyword evidence="5" id="KW-1185">Reference proteome</keyword>
<dbReference type="Pfam" id="PF03975">
    <property type="entry name" value="CheD"/>
    <property type="match status" value="1"/>
</dbReference>
<dbReference type="EMBL" id="JACCEM010000002">
    <property type="protein sequence ID" value="NYT48282.1"/>
    <property type="molecule type" value="Genomic_DNA"/>
</dbReference>
<reference evidence="4 5" key="1">
    <citation type="submission" date="2020-07" db="EMBL/GenBank/DDBJ databases">
        <title>Taxonomic revisions and descriptions of new bacterial species based on genomic comparisons in the high-G+C-content subgroup of the family Alcaligenaceae.</title>
        <authorList>
            <person name="Szabo A."/>
            <person name="Felfoldi T."/>
        </authorList>
    </citation>
    <scope>NUCLEOTIDE SEQUENCE [LARGE SCALE GENOMIC DNA]</scope>
    <source>
        <strain evidence="4 5">LMG 24012</strain>
    </source>
</reference>
<protein>
    <recommendedName>
        <fullName evidence="3">Probable chemoreceptor glutamine deamidase CheD</fullName>
        <ecNumber evidence="3">3.5.1.44</ecNumber>
    </recommendedName>
</protein>
<dbReference type="InterPro" id="IPR005659">
    <property type="entry name" value="Chemorcpt_Glu_NH3ase_CheD"/>
</dbReference>
<name>A0A853FX75_9BURK</name>
<keyword evidence="2 3" id="KW-0378">Hydrolase</keyword>
<proteinExistence type="inferred from homology"/>
<dbReference type="SUPFAM" id="SSF64438">
    <property type="entry name" value="CNF1/YfiH-like putative cysteine hydrolases"/>
    <property type="match status" value="1"/>
</dbReference>
<dbReference type="HAMAP" id="MF_01440">
    <property type="entry name" value="CheD"/>
    <property type="match status" value="1"/>
</dbReference>
<dbReference type="InterPro" id="IPR038592">
    <property type="entry name" value="CheD-like_sf"/>
</dbReference>
<evidence type="ECO:0000256" key="3">
    <source>
        <dbReference type="HAMAP-Rule" id="MF_01440"/>
    </source>
</evidence>
<dbReference type="EC" id="3.5.1.44" evidence="3"/>
<comment type="caution">
    <text evidence="4">The sequence shown here is derived from an EMBL/GenBank/DDBJ whole genome shotgun (WGS) entry which is preliminary data.</text>
</comment>
<dbReference type="PANTHER" id="PTHR35147">
    <property type="entry name" value="CHEMORECEPTOR GLUTAMINE DEAMIDASE CHED-RELATED"/>
    <property type="match status" value="1"/>
</dbReference>
<sequence length="216" mass="23271">MAADPQLLGRAGAHASRGVSADGAAGRNLERVARMINPGGWAVEDERPIATLLGSCVAVCLYDPKLRLAGMNHFLLPGGSRRHVNDDDTVLHGDYAMEVLRNAMFARGASEDRLVAKAFGGGNVVNAIHMAIGTRNAEFARQWLQREGIPLLADDMGGSWSRKVVLDPLTGDAFCRRGAVHQPEAISMANAENAYEKELLKRGAAPTAREKKIELF</sequence>
<dbReference type="Proteomes" id="UP000559809">
    <property type="component" value="Unassembled WGS sequence"/>
</dbReference>
<comment type="similarity">
    <text evidence="3">Belongs to the CheD family.</text>
</comment>
<accession>A0A853FX75</accession>
<keyword evidence="1 3" id="KW-0145">Chemotaxis</keyword>
<comment type="function">
    <text evidence="3">Probably deamidates glutamine residues to glutamate on methyl-accepting chemotaxis receptors (MCPs), playing an important role in chemotaxis.</text>
</comment>
<dbReference type="CDD" id="cd16352">
    <property type="entry name" value="CheD"/>
    <property type="match status" value="1"/>
</dbReference>
<dbReference type="GO" id="GO:0050568">
    <property type="term" value="F:protein-glutamine glutaminase activity"/>
    <property type="evidence" value="ECO:0007669"/>
    <property type="project" value="UniProtKB-UniRule"/>
</dbReference>
<organism evidence="4 5">
    <name type="scientific">Parapusillimonas granuli</name>
    <dbReference type="NCBI Taxonomy" id="380911"/>
    <lineage>
        <taxon>Bacteria</taxon>
        <taxon>Pseudomonadati</taxon>
        <taxon>Pseudomonadota</taxon>
        <taxon>Betaproteobacteria</taxon>
        <taxon>Burkholderiales</taxon>
        <taxon>Alcaligenaceae</taxon>
        <taxon>Parapusillimonas</taxon>
    </lineage>
</organism>
<evidence type="ECO:0000256" key="1">
    <source>
        <dbReference type="ARBA" id="ARBA00022500"/>
    </source>
</evidence>
<evidence type="ECO:0000313" key="4">
    <source>
        <dbReference type="EMBL" id="NYT48282.1"/>
    </source>
</evidence>